<dbReference type="EMBL" id="CAJVPW010008975">
    <property type="protein sequence ID" value="CAG8599027.1"/>
    <property type="molecule type" value="Genomic_DNA"/>
</dbReference>
<proteinExistence type="predicted"/>
<accession>A0ACA9MLM8</accession>
<keyword evidence="2" id="KW-1185">Reference proteome</keyword>
<evidence type="ECO:0000313" key="1">
    <source>
        <dbReference type="EMBL" id="CAG8599027.1"/>
    </source>
</evidence>
<dbReference type="Proteomes" id="UP000789366">
    <property type="component" value="Unassembled WGS sequence"/>
</dbReference>
<feature type="non-terminal residue" evidence="1">
    <location>
        <position position="168"/>
    </location>
</feature>
<organism evidence="1 2">
    <name type="scientific">Cetraspora pellucida</name>
    <dbReference type="NCBI Taxonomy" id="1433469"/>
    <lineage>
        <taxon>Eukaryota</taxon>
        <taxon>Fungi</taxon>
        <taxon>Fungi incertae sedis</taxon>
        <taxon>Mucoromycota</taxon>
        <taxon>Glomeromycotina</taxon>
        <taxon>Glomeromycetes</taxon>
        <taxon>Diversisporales</taxon>
        <taxon>Gigasporaceae</taxon>
        <taxon>Cetraspora</taxon>
    </lineage>
</organism>
<gene>
    <name evidence="1" type="ORF">SPELUC_LOCUS7036</name>
</gene>
<name>A0ACA9MLM8_9GLOM</name>
<protein>
    <submittedName>
        <fullName evidence="1">7045_t:CDS:1</fullName>
    </submittedName>
</protein>
<comment type="caution">
    <text evidence="1">The sequence shown here is derived from an EMBL/GenBank/DDBJ whole genome shotgun (WGS) entry which is preliminary data.</text>
</comment>
<evidence type="ECO:0000313" key="2">
    <source>
        <dbReference type="Proteomes" id="UP000789366"/>
    </source>
</evidence>
<sequence>MNVNKENPNKEKQVQNIDDKILDDCAFSFSSNCEIIAELDSKQNLVDHLVSENKRREVSGNAYAEKNKAFSSGEGAITPMFGSIGSLLFEPVAGSMSSTGDVRPGKKRFVSNTLVQPFLPTLVQPQLFVQLLWHQAPFQAMGSGPVSFGGHRIVLVLSMGSTQMFQIN</sequence>
<reference evidence="1" key="1">
    <citation type="submission" date="2021-06" db="EMBL/GenBank/DDBJ databases">
        <authorList>
            <person name="Kallberg Y."/>
            <person name="Tangrot J."/>
            <person name="Rosling A."/>
        </authorList>
    </citation>
    <scope>NUCLEOTIDE SEQUENCE</scope>
    <source>
        <strain evidence="1">28 12/20/2015</strain>
    </source>
</reference>